<keyword evidence="2" id="KW-1133">Transmembrane helix</keyword>
<evidence type="ECO:0000313" key="5">
    <source>
        <dbReference type="Proteomes" id="UP001268864"/>
    </source>
</evidence>
<dbReference type="PIRSF" id="PIRSF018671">
    <property type="entry name" value="UCP018671"/>
    <property type="match status" value="1"/>
</dbReference>
<protein>
    <submittedName>
        <fullName evidence="4">DUF1616 domain-containing protein</fullName>
    </submittedName>
</protein>
<evidence type="ECO:0000256" key="1">
    <source>
        <dbReference type="SAM" id="MobiDB-lite"/>
    </source>
</evidence>
<name>A0ABU2FKD4_9EURY</name>
<reference evidence="4 5" key="1">
    <citation type="submission" date="2022-06" db="EMBL/GenBank/DDBJ databases">
        <title>Halomicroarcula sp. a new haloarchaeum isolate from saline soil.</title>
        <authorList>
            <person name="Strakova D."/>
            <person name="Galisteo C."/>
            <person name="Sanchez-Porro C."/>
            <person name="Ventosa A."/>
        </authorList>
    </citation>
    <scope>NUCLEOTIDE SEQUENCE [LARGE SCALE GENOMIC DNA]</scope>
    <source>
        <strain evidence="4 5">S3CR25-11</strain>
    </source>
</reference>
<feature type="transmembrane region" description="Helical" evidence="2">
    <location>
        <begin position="196"/>
        <end position="218"/>
    </location>
</feature>
<dbReference type="Pfam" id="PF07760">
    <property type="entry name" value="DUF1616"/>
    <property type="match status" value="1"/>
</dbReference>
<comment type="caution">
    <text evidence="4">The sequence shown here is derived from an EMBL/GenBank/DDBJ whole genome shotgun (WGS) entry which is preliminary data.</text>
</comment>
<feature type="region of interest" description="Disordered" evidence="1">
    <location>
        <begin position="72"/>
        <end position="98"/>
    </location>
</feature>
<organism evidence="4 5">
    <name type="scientific">Haloarcula onubensis</name>
    <dbReference type="NCBI Taxonomy" id="2950539"/>
    <lineage>
        <taxon>Archaea</taxon>
        <taxon>Methanobacteriati</taxon>
        <taxon>Methanobacteriota</taxon>
        <taxon>Stenosarchaea group</taxon>
        <taxon>Halobacteria</taxon>
        <taxon>Halobacteriales</taxon>
        <taxon>Haloarculaceae</taxon>
        <taxon>Haloarcula</taxon>
    </lineage>
</organism>
<feature type="transmembrane region" description="Helical" evidence="2">
    <location>
        <begin position="114"/>
        <end position="134"/>
    </location>
</feature>
<accession>A0ABU2FKD4</accession>
<dbReference type="Proteomes" id="UP001268864">
    <property type="component" value="Unassembled WGS sequence"/>
</dbReference>
<feature type="domain" description="DUF1616" evidence="3">
    <location>
        <begin position="25"/>
        <end position="352"/>
    </location>
</feature>
<gene>
    <name evidence="4" type="ORF">NDI86_01465</name>
</gene>
<feature type="transmembrane region" description="Helical" evidence="2">
    <location>
        <begin position="48"/>
        <end position="68"/>
    </location>
</feature>
<dbReference type="RefSeq" id="WP_310898616.1">
    <property type="nucleotide sequence ID" value="NZ_JAMQOS010000001.1"/>
</dbReference>
<proteinExistence type="predicted"/>
<dbReference type="InterPro" id="IPR011674">
    <property type="entry name" value="DUF1616"/>
</dbReference>
<evidence type="ECO:0000256" key="2">
    <source>
        <dbReference type="SAM" id="Phobius"/>
    </source>
</evidence>
<sequence length="364" mass="39890">MASRRPVRVRVPVVLRELPADLAAVLGLVVLTNLVVFLPVVRETPLRIAFGLPLTLFLPGYALVAALFPEAGESPTDETTDPPPTADAAGTATDGEDGTMAALSDRGIDGIERVALSFGLSIAVVPLIGLVLNFTPWGIRLVPIMVAVSGFTVSMVVLAAQRRRELPAEERFSVPYRQWLDTGRAELLEPDTRADAILNVVLVCSILLATGSVAYAVAVPKQGESFSEFYLLTENESGDLVADDYPTEFQPGESRQLTVGIGNQEHERANYTVVVELQRVDVVDNETRVREATELRRFRPTLAHNETWHRQHTLTPRMTGERLRLQYLLYRGEPATPLNRSAAYREVHLWVTVTDGAADNSSLG</sequence>
<dbReference type="EMBL" id="JAMQOS010000001">
    <property type="protein sequence ID" value="MDS0280772.1"/>
    <property type="molecule type" value="Genomic_DNA"/>
</dbReference>
<feature type="transmembrane region" description="Helical" evidence="2">
    <location>
        <begin position="20"/>
        <end position="41"/>
    </location>
</feature>
<feature type="transmembrane region" description="Helical" evidence="2">
    <location>
        <begin position="141"/>
        <end position="160"/>
    </location>
</feature>
<evidence type="ECO:0000313" key="4">
    <source>
        <dbReference type="EMBL" id="MDS0280772.1"/>
    </source>
</evidence>
<keyword evidence="2" id="KW-0812">Transmembrane</keyword>
<dbReference type="InterPro" id="IPR014495">
    <property type="entry name" value="UCP018671"/>
</dbReference>
<keyword evidence="2" id="KW-0472">Membrane</keyword>
<evidence type="ECO:0000259" key="3">
    <source>
        <dbReference type="Pfam" id="PF07760"/>
    </source>
</evidence>
<keyword evidence="5" id="KW-1185">Reference proteome</keyword>